<protein>
    <submittedName>
        <fullName evidence="5">SAM-dependent methyltransferase</fullName>
    </submittedName>
</protein>
<gene>
    <name evidence="5" type="ORF">ATO67_03070</name>
</gene>
<dbReference type="STRING" id="2052828.ATO67_03070"/>
<accession>A0A135P4S1</accession>
<feature type="domain" description="Methyltransferase type 11" evidence="4">
    <location>
        <begin position="47"/>
        <end position="141"/>
    </location>
</feature>
<evidence type="ECO:0000256" key="1">
    <source>
        <dbReference type="ARBA" id="ARBA00022603"/>
    </source>
</evidence>
<keyword evidence="3" id="KW-0949">S-adenosyl-L-methionine</keyword>
<evidence type="ECO:0000259" key="4">
    <source>
        <dbReference type="Pfam" id="PF08241"/>
    </source>
</evidence>
<dbReference type="EMBL" id="LNUW01000016">
    <property type="protein sequence ID" value="KXG86429.1"/>
    <property type="molecule type" value="Genomic_DNA"/>
</dbReference>
<keyword evidence="2 5" id="KW-0808">Transferase</keyword>
<organism evidence="5 6">
    <name type="scientific">Agrobacterium bohemicum</name>
    <dbReference type="NCBI Taxonomy" id="2052828"/>
    <lineage>
        <taxon>Bacteria</taxon>
        <taxon>Pseudomonadati</taxon>
        <taxon>Pseudomonadota</taxon>
        <taxon>Alphaproteobacteria</taxon>
        <taxon>Hyphomicrobiales</taxon>
        <taxon>Rhizobiaceae</taxon>
        <taxon>Rhizobium/Agrobacterium group</taxon>
        <taxon>Agrobacterium</taxon>
    </lineage>
</organism>
<dbReference type="CDD" id="cd02440">
    <property type="entry name" value="AdoMet_MTases"/>
    <property type="match status" value="1"/>
</dbReference>
<dbReference type="InterPro" id="IPR013216">
    <property type="entry name" value="Methyltransf_11"/>
</dbReference>
<dbReference type="AlphaFoldDB" id="A0A135P4S1"/>
<dbReference type="GO" id="GO:0032259">
    <property type="term" value="P:methylation"/>
    <property type="evidence" value="ECO:0007669"/>
    <property type="project" value="UniProtKB-KW"/>
</dbReference>
<dbReference type="InterPro" id="IPR029063">
    <property type="entry name" value="SAM-dependent_MTases_sf"/>
</dbReference>
<dbReference type="PANTHER" id="PTHR43464">
    <property type="entry name" value="METHYLTRANSFERASE"/>
    <property type="match status" value="1"/>
</dbReference>
<dbReference type="PANTHER" id="PTHR43464:SF19">
    <property type="entry name" value="UBIQUINONE BIOSYNTHESIS O-METHYLTRANSFERASE, MITOCHONDRIAL"/>
    <property type="match status" value="1"/>
</dbReference>
<dbReference type="Gene3D" id="3.40.50.150">
    <property type="entry name" value="Vaccinia Virus protein VP39"/>
    <property type="match status" value="1"/>
</dbReference>
<dbReference type="GO" id="GO:0008757">
    <property type="term" value="F:S-adenosylmethionine-dependent methyltransferase activity"/>
    <property type="evidence" value="ECO:0007669"/>
    <property type="project" value="InterPro"/>
</dbReference>
<sequence length="244" mass="27507">MKQNIYDDPGFFSRYSAMPRSTGGLEQAGEWHELRAMLPSFEGKEVLDLGCGFGWHCRYAMTEGASRVVGVDLSENMLERAAEINGGPNIEYRLGAIEDIGFPSESFDIVLSSLALHYVRDLEESFKTIFDVLKPQSAFVFSIEHPVFTALEKQDWYYGKDGEVLHWPLDNYQQEGERHSNWMADDIVKYHRTVSSIVNGLIAAGFAIEKLAEPKADAALIAERPDMANENRRPIFLIVAARKP</sequence>
<dbReference type="Proteomes" id="UP000070498">
    <property type="component" value="Unassembled WGS sequence"/>
</dbReference>
<proteinExistence type="predicted"/>
<dbReference type="RefSeq" id="WP_067644053.1">
    <property type="nucleotide sequence ID" value="NZ_KQ961023.1"/>
</dbReference>
<reference evidence="5 6" key="1">
    <citation type="submission" date="2015-11" db="EMBL/GenBank/DDBJ databases">
        <title>Draft genome sequence of Agrobacterium sp. R89-1.</title>
        <authorList>
            <person name="Zahradnik J."/>
            <person name="Kyslikova E."/>
            <person name="Palyzova A."/>
            <person name="Kyslik P."/>
        </authorList>
    </citation>
    <scope>NUCLEOTIDE SEQUENCE [LARGE SCALE GENOMIC DNA]</scope>
    <source>
        <strain evidence="5 6">R89-1</strain>
    </source>
</reference>
<comment type="caution">
    <text evidence="5">The sequence shown here is derived from an EMBL/GenBank/DDBJ whole genome shotgun (WGS) entry which is preliminary data.</text>
</comment>
<name>A0A135P4S1_9HYPH</name>
<evidence type="ECO:0000313" key="6">
    <source>
        <dbReference type="Proteomes" id="UP000070498"/>
    </source>
</evidence>
<evidence type="ECO:0000256" key="3">
    <source>
        <dbReference type="ARBA" id="ARBA00022691"/>
    </source>
</evidence>
<dbReference type="SUPFAM" id="SSF53335">
    <property type="entry name" value="S-adenosyl-L-methionine-dependent methyltransferases"/>
    <property type="match status" value="1"/>
</dbReference>
<keyword evidence="1 5" id="KW-0489">Methyltransferase</keyword>
<evidence type="ECO:0000313" key="5">
    <source>
        <dbReference type="EMBL" id="KXG86429.1"/>
    </source>
</evidence>
<evidence type="ECO:0000256" key="2">
    <source>
        <dbReference type="ARBA" id="ARBA00022679"/>
    </source>
</evidence>
<keyword evidence="6" id="KW-1185">Reference proteome</keyword>
<dbReference type="Pfam" id="PF08241">
    <property type="entry name" value="Methyltransf_11"/>
    <property type="match status" value="1"/>
</dbReference>